<accession>A0ABD3G1J5</accession>
<proteinExistence type="predicted"/>
<dbReference type="AlphaFoldDB" id="A0ABD3G1J5"/>
<reference evidence="1 2" key="1">
    <citation type="submission" date="2024-09" db="EMBL/GenBank/DDBJ databases">
        <title>Genome sequencing and assembly of Phytophthora oleae, isolate VK10A, causative agent of rot of olive drupes.</title>
        <authorList>
            <person name="Conti Taguali S."/>
            <person name="Riolo M."/>
            <person name="La Spada F."/>
            <person name="Cacciola S.O."/>
            <person name="Dionisio G."/>
        </authorList>
    </citation>
    <scope>NUCLEOTIDE SEQUENCE [LARGE SCALE GENOMIC DNA]</scope>
    <source>
        <strain evidence="1 2">VK10A</strain>
    </source>
</reference>
<organism evidence="1 2">
    <name type="scientific">Phytophthora oleae</name>
    <dbReference type="NCBI Taxonomy" id="2107226"/>
    <lineage>
        <taxon>Eukaryota</taxon>
        <taxon>Sar</taxon>
        <taxon>Stramenopiles</taxon>
        <taxon>Oomycota</taxon>
        <taxon>Peronosporomycetes</taxon>
        <taxon>Peronosporales</taxon>
        <taxon>Peronosporaceae</taxon>
        <taxon>Phytophthora</taxon>
    </lineage>
</organism>
<evidence type="ECO:0000313" key="1">
    <source>
        <dbReference type="EMBL" id="KAL3672516.1"/>
    </source>
</evidence>
<keyword evidence="2" id="KW-1185">Reference proteome</keyword>
<sequence length="172" mass="19621">MHASCCEGRVPVDTRTTLRATYAKLCRQACVALTPCCHKEDYTHLPVFDPVRKPSTPISPLLSQAETFKKLCKEFCRHKLETRVVLDYAFGTFGEEKAMMLMNELTIPRIQDPERRATLLLSLMHFRSNTNTHCCGFNFCFNCKCLAIMMPARRNLIKTTTSYAAVHVGFFC</sequence>
<name>A0ABD3G1J5_9STRA</name>
<dbReference type="Proteomes" id="UP001632037">
    <property type="component" value="Unassembled WGS sequence"/>
</dbReference>
<protein>
    <submittedName>
        <fullName evidence="1">Uncharacterized protein</fullName>
    </submittedName>
</protein>
<evidence type="ECO:0000313" key="2">
    <source>
        <dbReference type="Proteomes" id="UP001632037"/>
    </source>
</evidence>
<comment type="caution">
    <text evidence="1">The sequence shown here is derived from an EMBL/GenBank/DDBJ whole genome shotgun (WGS) entry which is preliminary data.</text>
</comment>
<gene>
    <name evidence="1" type="ORF">V7S43_001816</name>
</gene>
<dbReference type="EMBL" id="JBIMZQ010000003">
    <property type="protein sequence ID" value="KAL3672516.1"/>
    <property type="molecule type" value="Genomic_DNA"/>
</dbReference>